<name>A0ABZ2HN01_9RHOB</name>
<protein>
    <recommendedName>
        <fullName evidence="4">Glycerol-3-phosphate dehydrogenase</fullName>
    </recommendedName>
</protein>
<feature type="compositionally biased region" description="Acidic residues" evidence="1">
    <location>
        <begin position="218"/>
        <end position="230"/>
    </location>
</feature>
<feature type="region of interest" description="Disordered" evidence="1">
    <location>
        <begin position="96"/>
        <end position="349"/>
    </location>
</feature>
<feature type="compositionally biased region" description="Acidic residues" evidence="1">
    <location>
        <begin position="131"/>
        <end position="143"/>
    </location>
</feature>
<feature type="compositionally biased region" description="Acidic residues" evidence="1">
    <location>
        <begin position="190"/>
        <end position="209"/>
    </location>
</feature>
<proteinExistence type="predicted"/>
<feature type="compositionally biased region" description="Acidic residues" evidence="1">
    <location>
        <begin position="289"/>
        <end position="323"/>
    </location>
</feature>
<reference evidence="2 3" key="1">
    <citation type="submission" date="2023-10" db="EMBL/GenBank/DDBJ databases">
        <title>Roseovarius strain S88 nov., isolated from a marine algae.</title>
        <authorList>
            <person name="Lee M.W."/>
            <person name="Lee J.K."/>
            <person name="Kim J.M."/>
            <person name="Choi D.G."/>
            <person name="Baek J.H."/>
            <person name="Bayburt H."/>
            <person name="Jung J.J."/>
            <person name="Han D.M."/>
            <person name="Jeon C.O."/>
        </authorList>
    </citation>
    <scope>NUCLEOTIDE SEQUENCE [LARGE SCALE GENOMIC DNA]</scope>
    <source>
        <strain evidence="2 3">S88</strain>
    </source>
</reference>
<accession>A0ABZ2HN01</accession>
<feature type="compositionally biased region" description="Basic and acidic residues" evidence="1">
    <location>
        <begin position="119"/>
        <end position="130"/>
    </location>
</feature>
<evidence type="ECO:0000313" key="3">
    <source>
        <dbReference type="Proteomes" id="UP001364156"/>
    </source>
</evidence>
<keyword evidence="3" id="KW-1185">Reference proteome</keyword>
<feature type="compositionally biased region" description="Acidic residues" evidence="1">
    <location>
        <begin position="266"/>
        <end position="275"/>
    </location>
</feature>
<evidence type="ECO:0000256" key="1">
    <source>
        <dbReference type="SAM" id="MobiDB-lite"/>
    </source>
</evidence>
<evidence type="ECO:0008006" key="4">
    <source>
        <dbReference type="Google" id="ProtNLM"/>
    </source>
</evidence>
<dbReference type="Proteomes" id="UP001364156">
    <property type="component" value="Chromosome"/>
</dbReference>
<evidence type="ECO:0000313" key="2">
    <source>
        <dbReference type="EMBL" id="WWR47732.1"/>
    </source>
</evidence>
<dbReference type="RefSeq" id="WP_338550567.1">
    <property type="nucleotide sequence ID" value="NZ_CP146069.1"/>
</dbReference>
<feature type="compositionally biased region" description="Basic and acidic residues" evidence="1">
    <location>
        <begin position="144"/>
        <end position="173"/>
    </location>
</feature>
<feature type="region of interest" description="Disordered" evidence="1">
    <location>
        <begin position="26"/>
        <end position="65"/>
    </location>
</feature>
<organism evidence="2 3">
    <name type="scientific">Roseovarius phycicola</name>
    <dbReference type="NCBI Taxonomy" id="3080976"/>
    <lineage>
        <taxon>Bacteria</taxon>
        <taxon>Pseudomonadati</taxon>
        <taxon>Pseudomonadota</taxon>
        <taxon>Alphaproteobacteria</taxon>
        <taxon>Rhodobacterales</taxon>
        <taxon>Roseobacteraceae</taxon>
        <taxon>Roseovarius</taxon>
    </lineage>
</organism>
<dbReference type="EMBL" id="CP146069">
    <property type="protein sequence ID" value="WWR47732.1"/>
    <property type="molecule type" value="Genomic_DNA"/>
</dbReference>
<gene>
    <name evidence="2" type="ORF">RZ517_06055</name>
</gene>
<sequence>MSDPVSNAEIEDVLSSIRRLVSVNHRGETGLGVKVEPQSQVSHDDDQDIENDASLDTQIDPADTPDVTVYAEAEDASDNAAKGLELGTTGVKLVLTPSLRVNEEEQSDDTVDEQATPADQHESDASHLAEEQEDAEHQDDDYDGHESLGEGDDPLKAPEEGSDFVRLRQEVKTKAWMTDDVASEAVPETSESEDETWPEDALQDDDLDAELAATSQTEEADDWTEEDLQDDMSAPEPEPAKEPAANELEARIAEVEAAVAARSEQWDPDAAEQDDYAGGQVDPLPWEDHGEDEDEVAPEDEVEEVSPEDVEAIEEAVVLDETTEPSSEPPSEDTVHAPVEELSPDPQPEPLNLADVALTDDVTEIVSDAITESAAEAAADAAWYSEDMVIDENTLRDLVSEIVRQELQGALGERITRNVRKLVRREIHRAMMGQEYD</sequence>